<protein>
    <submittedName>
        <fullName evidence="2">Uncharacterized protein</fullName>
    </submittedName>
</protein>
<feature type="compositionally biased region" description="Basic and acidic residues" evidence="1">
    <location>
        <begin position="49"/>
        <end position="58"/>
    </location>
</feature>
<evidence type="ECO:0000256" key="1">
    <source>
        <dbReference type="SAM" id="MobiDB-lite"/>
    </source>
</evidence>
<reference evidence="3" key="2">
    <citation type="submission" date="2015-01" db="EMBL/GenBank/DDBJ databases">
        <title>Evolutionary Origins and Diversification of the Mycorrhizal Mutualists.</title>
        <authorList>
            <consortium name="DOE Joint Genome Institute"/>
            <consortium name="Mycorrhizal Genomics Consortium"/>
            <person name="Kohler A."/>
            <person name="Kuo A."/>
            <person name="Nagy L.G."/>
            <person name="Floudas D."/>
            <person name="Copeland A."/>
            <person name="Barry K.W."/>
            <person name="Cichocki N."/>
            <person name="Veneault-Fourrey C."/>
            <person name="LaButti K."/>
            <person name="Lindquist E.A."/>
            <person name="Lipzen A."/>
            <person name="Lundell T."/>
            <person name="Morin E."/>
            <person name="Murat C."/>
            <person name="Riley R."/>
            <person name="Ohm R."/>
            <person name="Sun H."/>
            <person name="Tunlid A."/>
            <person name="Henrissat B."/>
            <person name="Grigoriev I.V."/>
            <person name="Hibbett D.S."/>
            <person name="Martin F."/>
        </authorList>
    </citation>
    <scope>NUCLEOTIDE SEQUENCE [LARGE SCALE GENOMIC DNA]</scope>
    <source>
        <strain evidence="3">h7</strain>
    </source>
</reference>
<proteinExistence type="predicted"/>
<dbReference type="HOGENOM" id="CLU_2527716_0_0_1"/>
<dbReference type="EMBL" id="KN831772">
    <property type="protein sequence ID" value="KIM45625.1"/>
    <property type="molecule type" value="Genomic_DNA"/>
</dbReference>
<feature type="region of interest" description="Disordered" evidence="1">
    <location>
        <begin position="1"/>
        <end position="84"/>
    </location>
</feature>
<dbReference type="Proteomes" id="UP000053424">
    <property type="component" value="Unassembled WGS sequence"/>
</dbReference>
<feature type="compositionally biased region" description="Polar residues" evidence="1">
    <location>
        <begin position="59"/>
        <end position="70"/>
    </location>
</feature>
<sequence length="84" mass="9734">MKRQEGPQVNGKDRSKRKRRSRLKNEREWGRGRILKVRNNNNKIVHTPEAAREEREPDSQTTHSPLSSVSPMIAGNGHRLPRSK</sequence>
<gene>
    <name evidence="2" type="ORF">M413DRAFT_344744</name>
</gene>
<evidence type="ECO:0000313" key="2">
    <source>
        <dbReference type="EMBL" id="KIM45625.1"/>
    </source>
</evidence>
<keyword evidence="3" id="KW-1185">Reference proteome</keyword>
<evidence type="ECO:0000313" key="3">
    <source>
        <dbReference type="Proteomes" id="UP000053424"/>
    </source>
</evidence>
<organism evidence="2 3">
    <name type="scientific">Hebeloma cylindrosporum</name>
    <dbReference type="NCBI Taxonomy" id="76867"/>
    <lineage>
        <taxon>Eukaryota</taxon>
        <taxon>Fungi</taxon>
        <taxon>Dikarya</taxon>
        <taxon>Basidiomycota</taxon>
        <taxon>Agaricomycotina</taxon>
        <taxon>Agaricomycetes</taxon>
        <taxon>Agaricomycetidae</taxon>
        <taxon>Agaricales</taxon>
        <taxon>Agaricineae</taxon>
        <taxon>Hymenogastraceae</taxon>
        <taxon>Hebeloma</taxon>
    </lineage>
</organism>
<reference evidence="2 3" key="1">
    <citation type="submission" date="2014-04" db="EMBL/GenBank/DDBJ databases">
        <authorList>
            <consortium name="DOE Joint Genome Institute"/>
            <person name="Kuo A."/>
            <person name="Gay G."/>
            <person name="Dore J."/>
            <person name="Kohler A."/>
            <person name="Nagy L.G."/>
            <person name="Floudas D."/>
            <person name="Copeland A."/>
            <person name="Barry K.W."/>
            <person name="Cichocki N."/>
            <person name="Veneault-Fourrey C."/>
            <person name="LaButti K."/>
            <person name="Lindquist E.A."/>
            <person name="Lipzen A."/>
            <person name="Lundell T."/>
            <person name="Morin E."/>
            <person name="Murat C."/>
            <person name="Sun H."/>
            <person name="Tunlid A."/>
            <person name="Henrissat B."/>
            <person name="Grigoriev I.V."/>
            <person name="Hibbett D.S."/>
            <person name="Martin F."/>
            <person name="Nordberg H.P."/>
            <person name="Cantor M.N."/>
            <person name="Hua S.X."/>
        </authorList>
    </citation>
    <scope>NUCLEOTIDE SEQUENCE [LARGE SCALE GENOMIC DNA]</scope>
    <source>
        <strain evidence="3">h7</strain>
    </source>
</reference>
<name>A0A0C3CA06_HEBCY</name>
<dbReference type="AlphaFoldDB" id="A0A0C3CA06"/>
<accession>A0A0C3CA06</accession>